<dbReference type="EMBL" id="JAKRVY010000001">
    <property type="protein sequence ID" value="MCL9812605.1"/>
    <property type="molecule type" value="Genomic_DNA"/>
</dbReference>
<gene>
    <name evidence="1" type="ORF">AArcSt11_02920</name>
</gene>
<evidence type="ECO:0000313" key="1">
    <source>
        <dbReference type="EMBL" id="MCL9812605.1"/>
    </source>
</evidence>
<comment type="caution">
    <text evidence="1">The sequence shown here is derived from an EMBL/GenBank/DDBJ whole genome shotgun (WGS) entry which is preliminary data.</text>
</comment>
<evidence type="ECO:0000313" key="2">
    <source>
        <dbReference type="Proteomes" id="UP001202674"/>
    </source>
</evidence>
<protein>
    <submittedName>
        <fullName evidence="1">Uncharacterized protein</fullName>
    </submittedName>
</protein>
<organism evidence="1 2">
    <name type="scientific">Natranaeroarchaeum aerophilus</name>
    <dbReference type="NCBI Taxonomy" id="2917711"/>
    <lineage>
        <taxon>Archaea</taxon>
        <taxon>Methanobacteriati</taxon>
        <taxon>Methanobacteriota</taxon>
        <taxon>Stenosarchaea group</taxon>
        <taxon>Halobacteria</taxon>
        <taxon>Halobacteriales</taxon>
        <taxon>Natronoarchaeaceae</taxon>
        <taxon>Natranaeroarchaeum</taxon>
    </lineage>
</organism>
<dbReference type="AlphaFoldDB" id="A0AAE3K4G0"/>
<reference evidence="1 2" key="1">
    <citation type="journal article" date="2022" name="Syst. Appl. Microbiol.">
        <title>Natronocalculus amylovorans gen. nov., sp. nov., and Natranaeroarchaeum aerophilus sp. nov., dominant culturable amylolytic natronoarchaea from hypersaline soda lakes in southwestern Siberia.</title>
        <authorList>
            <person name="Sorokin D.Y."/>
            <person name="Elcheninov A.G."/>
            <person name="Khizhniak T.V."/>
            <person name="Koenen M."/>
            <person name="Bale N.J."/>
            <person name="Damste J.S.S."/>
            <person name="Kublanov I.V."/>
        </authorList>
    </citation>
    <scope>NUCLEOTIDE SEQUENCE [LARGE SCALE GENOMIC DNA]</scope>
    <source>
        <strain evidence="1 2">AArc-St1-1</strain>
    </source>
</reference>
<accession>A0AAE3K4G0</accession>
<dbReference type="RefSeq" id="WP_250594453.1">
    <property type="nucleotide sequence ID" value="NZ_JAKRVY010000001.1"/>
</dbReference>
<name>A0AAE3K4G0_9EURY</name>
<sequence>MDIIRDDLGQHNSYVFSHVKEPEAESTLGELRFDNLPDPLEINSPPFCTIEQVDNQEGKITIKLEKGGKMRGNISIQTIGKSYHISLFSAPAYFAVISAIDGRGEQAIDVLNRYYGDSRLEWEFRTACRATLQYEAFITTMDELAEYSGQFENVMYRSATGYFAKRIDDRGPQGINSYQMLKDRVDQWNRAENLTQISINDILAEYLGRGWIHNYLTNERERLQDIGFNPTSYDPSWNTIVPASWIAHLLLTEGEDAARDYIKNRLVPHETSYGKLSEKANNANEDRWKSWGDVVAVTGSEAEENFHYATYQYLRFAGTDYHGNAKINPMLYSAATTLTGPLPEFFHQRIRFEEQISLGHEYRRDKNWQAAQEAFQNAKVIATGESVGSYDFDRRKVAQAKKSLGHIEATVLAIDNDIEAAIEKYQTTISDLRRLENDPDVRVQQYIDFLEQERDSML</sequence>
<keyword evidence="2" id="KW-1185">Reference proteome</keyword>
<dbReference type="Proteomes" id="UP001202674">
    <property type="component" value="Unassembled WGS sequence"/>
</dbReference>
<proteinExistence type="predicted"/>